<dbReference type="AlphaFoldDB" id="A0A9X4FKH9"/>
<proteinExistence type="predicted"/>
<comment type="caution">
    <text evidence="2">The sequence shown here is derived from an EMBL/GenBank/DDBJ whole genome shotgun (WGS) entry which is preliminary data.</text>
</comment>
<accession>A0A9X4FKH9</accession>
<gene>
    <name evidence="2" type="ORF">L9W73_16185</name>
</gene>
<dbReference type="RefSeq" id="WP_274674239.1">
    <property type="nucleotide sequence ID" value="NZ_JAKNAP010000092.1"/>
</dbReference>
<dbReference type="Proteomes" id="UP001140973">
    <property type="component" value="Unassembled WGS sequence"/>
</dbReference>
<evidence type="ECO:0000313" key="2">
    <source>
        <dbReference type="EMBL" id="MDE1358824.1"/>
    </source>
</evidence>
<organism evidence="2 3">
    <name type="scientific">Vibrio aestuarianus</name>
    <dbReference type="NCBI Taxonomy" id="28171"/>
    <lineage>
        <taxon>Bacteria</taxon>
        <taxon>Pseudomonadati</taxon>
        <taxon>Pseudomonadota</taxon>
        <taxon>Gammaproteobacteria</taxon>
        <taxon>Vibrionales</taxon>
        <taxon>Vibrionaceae</taxon>
        <taxon>Vibrio</taxon>
    </lineage>
</organism>
<keyword evidence="1" id="KW-0732">Signal</keyword>
<reference evidence="2" key="1">
    <citation type="submission" date="2022-02" db="EMBL/GenBank/DDBJ databases">
        <title>Emergence and expansion in Europe of a Vibrio aestuarianus clonal complex pathogenic for oysters.</title>
        <authorList>
            <person name="Mesnil A."/>
            <person name="Travers M.-A."/>
        </authorList>
    </citation>
    <scope>NUCLEOTIDE SEQUENCE</scope>
    <source>
        <strain evidence="2">151-ITT-15-cp-1</strain>
    </source>
</reference>
<evidence type="ECO:0000256" key="1">
    <source>
        <dbReference type="SAM" id="SignalP"/>
    </source>
</evidence>
<feature type="signal peptide" evidence="1">
    <location>
        <begin position="1"/>
        <end position="20"/>
    </location>
</feature>
<evidence type="ECO:0000313" key="3">
    <source>
        <dbReference type="Proteomes" id="UP001140973"/>
    </source>
</evidence>
<sequence length="146" mass="15977">MKSKVIIVSLCLVFSSSAFSSSNIWSNDGIDSNISSEIKVTLFQNVSGGVNIGLTFPSDDCVDFEDRVLKAPSYSINGTLVKSYAQCVGKGKRMDFPATDAGKEYVISQFKQKNMVVYGQDGFEITFSAIGFSAVYENYKNRMDGI</sequence>
<dbReference type="EMBL" id="JAKNAP010000092">
    <property type="protein sequence ID" value="MDE1358824.1"/>
    <property type="molecule type" value="Genomic_DNA"/>
</dbReference>
<protein>
    <submittedName>
        <fullName evidence="2">Uncharacterized protein</fullName>
    </submittedName>
</protein>
<name>A0A9X4FKH9_9VIBR</name>
<feature type="chain" id="PRO_5040857349" evidence="1">
    <location>
        <begin position="21"/>
        <end position="146"/>
    </location>
</feature>